<evidence type="ECO:0000256" key="2">
    <source>
        <dbReference type="ARBA" id="ARBA00022676"/>
    </source>
</evidence>
<dbReference type="Gene3D" id="3.40.50.2000">
    <property type="entry name" value="Glycogen Phosphorylase B"/>
    <property type="match status" value="2"/>
</dbReference>
<dbReference type="InterPro" id="IPR035595">
    <property type="entry name" value="UDP_glycos_trans_CS"/>
</dbReference>
<keyword evidence="2 5" id="KW-0328">Glycosyltransferase</keyword>
<evidence type="ECO:0000313" key="8">
    <source>
        <dbReference type="Proteomes" id="UP000195402"/>
    </source>
</evidence>
<evidence type="ECO:0000256" key="5">
    <source>
        <dbReference type="RuleBase" id="RU003718"/>
    </source>
</evidence>
<reference evidence="7 8" key="1">
    <citation type="journal article" date="2017" name="Mol. Plant">
        <title>The Genome of Medicinal Plant Macleaya cordata Provides New Insights into Benzylisoquinoline Alkaloids Metabolism.</title>
        <authorList>
            <person name="Liu X."/>
            <person name="Liu Y."/>
            <person name="Huang P."/>
            <person name="Ma Y."/>
            <person name="Qing Z."/>
            <person name="Tang Q."/>
            <person name="Cao H."/>
            <person name="Cheng P."/>
            <person name="Zheng Y."/>
            <person name="Yuan Z."/>
            <person name="Zhou Y."/>
            <person name="Liu J."/>
            <person name="Tang Z."/>
            <person name="Zhuo Y."/>
            <person name="Zhang Y."/>
            <person name="Yu L."/>
            <person name="Huang J."/>
            <person name="Yang P."/>
            <person name="Peng Q."/>
            <person name="Zhang J."/>
            <person name="Jiang W."/>
            <person name="Zhang Z."/>
            <person name="Lin K."/>
            <person name="Ro D.K."/>
            <person name="Chen X."/>
            <person name="Xiong X."/>
            <person name="Shang Y."/>
            <person name="Huang S."/>
            <person name="Zeng J."/>
        </authorList>
    </citation>
    <scope>NUCLEOTIDE SEQUENCE [LARGE SCALE GENOMIC DNA]</scope>
    <source>
        <strain evidence="8">cv. BLH2017</strain>
        <tissue evidence="7">Root</tissue>
    </source>
</reference>
<comment type="similarity">
    <text evidence="1 5">Belongs to the UDP-glycosyltransferase family.</text>
</comment>
<keyword evidence="3 5" id="KW-0808">Transferase</keyword>
<dbReference type="AlphaFoldDB" id="A0A200R4S7"/>
<dbReference type="OMA" id="NFRNCTE"/>
<dbReference type="GO" id="GO:0080044">
    <property type="term" value="F:quercetin 7-O-glucosyltransferase activity"/>
    <property type="evidence" value="ECO:0007669"/>
    <property type="project" value="TreeGrafter"/>
</dbReference>
<dbReference type="CDD" id="cd03784">
    <property type="entry name" value="GT1_Gtf-like"/>
    <property type="match status" value="1"/>
</dbReference>
<evidence type="ECO:0000256" key="3">
    <source>
        <dbReference type="ARBA" id="ARBA00022679"/>
    </source>
</evidence>
<evidence type="ECO:0000256" key="6">
    <source>
        <dbReference type="RuleBase" id="RU362057"/>
    </source>
</evidence>
<dbReference type="SUPFAM" id="SSF53756">
    <property type="entry name" value="UDP-Glycosyltransferase/glycogen phosphorylase"/>
    <property type="match status" value="1"/>
</dbReference>
<evidence type="ECO:0000256" key="4">
    <source>
        <dbReference type="ARBA" id="ARBA00051827"/>
    </source>
</evidence>
<accession>A0A200R4S7</accession>
<protein>
    <recommendedName>
        <fullName evidence="6">Glycosyltransferase</fullName>
        <ecNumber evidence="6">2.4.1.-</ecNumber>
    </recommendedName>
</protein>
<comment type="caution">
    <text evidence="7">The sequence shown here is derived from an EMBL/GenBank/DDBJ whole genome shotgun (WGS) entry which is preliminary data.</text>
</comment>
<dbReference type="EMBL" id="MVGT01000437">
    <property type="protein sequence ID" value="OVA17734.1"/>
    <property type="molecule type" value="Genomic_DNA"/>
</dbReference>
<dbReference type="InterPro" id="IPR002213">
    <property type="entry name" value="UDP_glucos_trans"/>
</dbReference>
<dbReference type="GO" id="GO:0102970">
    <property type="term" value="F:7-deoxyloganetic acid glucosyltransferase activity"/>
    <property type="evidence" value="ECO:0007669"/>
    <property type="project" value="UniProtKB-EC"/>
</dbReference>
<dbReference type="Pfam" id="PF00201">
    <property type="entry name" value="UDPGT"/>
    <property type="match status" value="1"/>
</dbReference>
<dbReference type="FunFam" id="3.40.50.2000:FF:000065">
    <property type="entry name" value="Glycosyltransferase"/>
    <property type="match status" value="1"/>
</dbReference>
<name>A0A200R4S7_MACCD</name>
<dbReference type="PROSITE" id="PS00375">
    <property type="entry name" value="UDPGT"/>
    <property type="match status" value="1"/>
</dbReference>
<organism evidence="7 8">
    <name type="scientific">Macleaya cordata</name>
    <name type="common">Five-seeded plume-poppy</name>
    <name type="synonym">Bocconia cordata</name>
    <dbReference type="NCBI Taxonomy" id="56857"/>
    <lineage>
        <taxon>Eukaryota</taxon>
        <taxon>Viridiplantae</taxon>
        <taxon>Streptophyta</taxon>
        <taxon>Embryophyta</taxon>
        <taxon>Tracheophyta</taxon>
        <taxon>Spermatophyta</taxon>
        <taxon>Magnoliopsida</taxon>
        <taxon>Ranunculales</taxon>
        <taxon>Papaveraceae</taxon>
        <taxon>Papaveroideae</taxon>
        <taxon>Macleaya</taxon>
    </lineage>
</organism>
<proteinExistence type="inferred from homology"/>
<evidence type="ECO:0000313" key="7">
    <source>
        <dbReference type="EMBL" id="OVA17734.1"/>
    </source>
</evidence>
<evidence type="ECO:0000256" key="1">
    <source>
        <dbReference type="ARBA" id="ARBA00009995"/>
    </source>
</evidence>
<dbReference type="Proteomes" id="UP000195402">
    <property type="component" value="Unassembled WGS sequence"/>
</dbReference>
<dbReference type="InParanoid" id="A0A200R4S7"/>
<comment type="catalytic activity">
    <reaction evidence="4">
        <text>7-deoxyloganetate + UDP-alpha-D-glucose = 7-deoxyloganate + UDP + H(+)</text>
        <dbReference type="Rhea" id="RHEA:39895"/>
        <dbReference type="ChEBI" id="CHEBI:15378"/>
        <dbReference type="ChEBI" id="CHEBI:58223"/>
        <dbReference type="ChEBI" id="CHEBI:58885"/>
        <dbReference type="ChEBI" id="CHEBI:76844"/>
        <dbReference type="ChEBI" id="CHEBI:76846"/>
        <dbReference type="EC" id="2.4.1.323"/>
    </reaction>
</comment>
<dbReference type="PANTHER" id="PTHR11926">
    <property type="entry name" value="GLUCOSYL/GLUCURONOSYL TRANSFERASES"/>
    <property type="match status" value="1"/>
</dbReference>
<sequence>MEQKSSIPHVLIFPYPAQGHINSMLKLAELLCLSGLHVTFINTEFNYSRLLRYTDAKSRFGRFPGFRFETISDGLPEDHPRSVGFLSLNDMFDQLKTVIKPAFREMVISDRLKSDVRNQITCIIADGILGFTIDVAEELGIPSIAFRTVSACCVYAYFCLPKLVENGDIPFKDEDMDRPVKSVPEMKSFLRCRDLPSFCRVKELNDRGLQFVETETFNSTRATAQILNTFEDLEGPVLNQLRSYWRNLYTIGPLHALLKSRKSTDSSQTVSSNGLWEEDRSCMAWLDLQPLKSVVYVSFGSLTMVNREQWLEFWYGLVNSGKRFLWVRRPDSFAVEEEECQIPAELVEGTRERGYMVEWAPQEEVLVHPAIGGFLTHSGWNSTLESMVAGVPMICWPHFADQQINSRYVSEVWKMGMDMKDKCDRSTVEKLVKDMMDDKREDLMRSTIRVSEKAKRSISEGGSSFRNFEALVDFIRKRV</sequence>
<dbReference type="OrthoDB" id="5835829at2759"/>
<dbReference type="GO" id="GO:0080043">
    <property type="term" value="F:quercetin 3-O-glucosyltransferase activity"/>
    <property type="evidence" value="ECO:0007669"/>
    <property type="project" value="TreeGrafter"/>
</dbReference>
<keyword evidence="8" id="KW-1185">Reference proteome</keyword>
<dbReference type="EC" id="2.4.1.-" evidence="6"/>
<gene>
    <name evidence="7" type="ORF">BVC80_1835g110</name>
</gene>
<dbReference type="FunFam" id="3.40.50.2000:FF:000040">
    <property type="entry name" value="UDP-glycosyltransferase 76C1"/>
    <property type="match status" value="1"/>
</dbReference>
<dbReference type="PANTHER" id="PTHR11926:SF1392">
    <property type="entry name" value="GLYCOSYLTRANSFERASE"/>
    <property type="match status" value="1"/>
</dbReference>